<evidence type="ECO:0000256" key="1">
    <source>
        <dbReference type="SAM" id="Phobius"/>
    </source>
</evidence>
<accession>A0A0A9AH85</accession>
<feature type="transmembrane region" description="Helical" evidence="1">
    <location>
        <begin position="12"/>
        <end position="30"/>
    </location>
</feature>
<keyword evidence="1" id="KW-1133">Transmembrane helix</keyword>
<keyword evidence="1" id="KW-0812">Transmembrane</keyword>
<keyword evidence="1" id="KW-0472">Membrane</keyword>
<proteinExistence type="predicted"/>
<organism evidence="2">
    <name type="scientific">Arundo donax</name>
    <name type="common">Giant reed</name>
    <name type="synonym">Donax arundinaceus</name>
    <dbReference type="NCBI Taxonomy" id="35708"/>
    <lineage>
        <taxon>Eukaryota</taxon>
        <taxon>Viridiplantae</taxon>
        <taxon>Streptophyta</taxon>
        <taxon>Embryophyta</taxon>
        <taxon>Tracheophyta</taxon>
        <taxon>Spermatophyta</taxon>
        <taxon>Magnoliopsida</taxon>
        <taxon>Liliopsida</taxon>
        <taxon>Poales</taxon>
        <taxon>Poaceae</taxon>
        <taxon>PACMAD clade</taxon>
        <taxon>Arundinoideae</taxon>
        <taxon>Arundineae</taxon>
        <taxon>Arundo</taxon>
    </lineage>
</organism>
<dbReference type="EMBL" id="GBRH01249580">
    <property type="protein sequence ID" value="JAD48315.1"/>
    <property type="molecule type" value="Transcribed_RNA"/>
</dbReference>
<evidence type="ECO:0000313" key="2">
    <source>
        <dbReference type="EMBL" id="JAD48315.1"/>
    </source>
</evidence>
<sequence>MLHFAHGCLYKPFLCCCLYKLYLTILVPFVRDQRLE</sequence>
<dbReference type="AlphaFoldDB" id="A0A0A9AH85"/>
<name>A0A0A9AH85_ARUDO</name>
<reference evidence="2" key="2">
    <citation type="journal article" date="2015" name="Data Brief">
        <title>Shoot transcriptome of the giant reed, Arundo donax.</title>
        <authorList>
            <person name="Barrero R.A."/>
            <person name="Guerrero F.D."/>
            <person name="Moolhuijzen P."/>
            <person name="Goolsby J.A."/>
            <person name="Tidwell J."/>
            <person name="Bellgard S.E."/>
            <person name="Bellgard M.I."/>
        </authorList>
    </citation>
    <scope>NUCLEOTIDE SEQUENCE</scope>
    <source>
        <tissue evidence="2">Shoot tissue taken approximately 20 cm above the soil surface</tissue>
    </source>
</reference>
<protein>
    <submittedName>
        <fullName evidence="2">Uncharacterized protein</fullName>
    </submittedName>
</protein>
<reference evidence="2" key="1">
    <citation type="submission" date="2014-09" db="EMBL/GenBank/DDBJ databases">
        <authorList>
            <person name="Magalhaes I.L.F."/>
            <person name="Oliveira U."/>
            <person name="Santos F.R."/>
            <person name="Vidigal T.H.D.A."/>
            <person name="Brescovit A.D."/>
            <person name="Santos A.J."/>
        </authorList>
    </citation>
    <scope>NUCLEOTIDE SEQUENCE</scope>
    <source>
        <tissue evidence="2">Shoot tissue taken approximately 20 cm above the soil surface</tissue>
    </source>
</reference>